<dbReference type="Proteomes" id="UP000078597">
    <property type="component" value="Unassembled WGS sequence"/>
</dbReference>
<evidence type="ECO:0000313" key="2">
    <source>
        <dbReference type="EMBL" id="SBT86973.1"/>
    </source>
</evidence>
<protein>
    <submittedName>
        <fullName evidence="1">Uncharacterized protein</fullName>
    </submittedName>
</protein>
<evidence type="ECO:0000313" key="1">
    <source>
        <dbReference type="EMBL" id="SBS81477.1"/>
    </source>
</evidence>
<keyword evidence="4" id="KW-1185">Reference proteome</keyword>
<name>A0A1A8VRP1_PLAMA</name>
<proteinExistence type="predicted"/>
<dbReference type="VEuPathDB" id="PlasmoDB:PmUG01_01026700"/>
<dbReference type="EMBL" id="FLQW01000041">
    <property type="protein sequence ID" value="SBS81477.1"/>
    <property type="molecule type" value="Genomic_DNA"/>
</dbReference>
<dbReference type="GeneID" id="39866419"/>
<evidence type="ECO:0000313" key="4">
    <source>
        <dbReference type="Proteomes" id="UP000219813"/>
    </source>
</evidence>
<dbReference type="EMBL" id="LT594622">
    <property type="protein sequence ID" value="SBT86973.1"/>
    <property type="molecule type" value="Genomic_DNA"/>
</dbReference>
<sequence>MIRIYPYPFSKYVKSLPDPPPAKSREIKHFKCKKYENDYSWLLEAKNNLKKCFHLCNICSEKFNCMRHLVKNSNVHYEYNLHEKVIKENSKDDNQQLRENIYDDNSCENNRSTKHNNKSHDIKNNILKINSNNSKNHMCGNQDIPSLKSIGNNSLIFSNSINQESECLSFNDDVFIFLDDYSKKNSNSYTNDEGNYDTKLENMCFLEYEDPLSPKYHVDDMIIHIKRHFKNNVSYFACKHVKINDLCNMNAEDNNYDNINIYMCENNREDFSVNGYKENDRKENKLYNFSQSTVMNTFNAKDEQSESNNWIYTCSNKSRNNFSLDKSYLREDIGENDINIEEITENYEWPNISNFYNNKKGNTSYTVKESKNYEYCKSSNKNKNIDKNNNDTYKDDNKKNLSVCNKDYVNKISNNCNNENFFKKHKSDKTNKHTNLLNSEKSPRTLMNELNEKLIKRKNLSLQNNSEKNENISADMLFTHEEKKKNIEKSAENLTANNRYCSKETSNNNFTCMKENINMFNIYKRNSINKTKTVNNVDINELKSKLVNVANLVPNNPRNNSEKSKVLYSEAKNINGKTNYYYVENETNVSNTDMDQLEQNMNTITNQSDETNTKICNFKKFYKKFNDKLDVKNYDVEINNFSINEKEKSDNLILLELMESNKFMETNNKDEVNIKGGYSYSNEEKIKQIYEKNKYKNIIHADTLYINKVNKNKKKDHSEVIESKINKKALTNNIKTNNHICISKNSFDSKNIYEKKINVADISKEGNRIVKPLYEIESVKGINIYNKHISDKNSTAGELDDITSCNKNNNNKNTVSRNNIYNSLIKNCESDFKNYENSKIKSRFKISDINGVKIRSCGINENNTLISKRKENSFSDIKNKNVSMSTNKMKVKNNVNNNNENVTVRKSELNMHNFKYNSYFNKNDEAIKDHPNINDTLNESDKLGYYKYMNKEKSADENSLILRKKEEYKEQNEENDTNKIRYKKRLNNELKKKLSTILNLYTNPNKINIHNKIYASDMDKVNLDNDKVIYINNNYFFNVDKDNYFENCDGKCPRNSMKYNFKKLDLQFCKNKNDFYSFKYMSKILSSSSLSKEYIFSESFESNILEKKVNKLKELKNKYLLKKYLNEILDRKKMHSVTSINKKVPNIDCPKLIYNTEKNIYDGSSKSEIKYSKKKESFRDDLYVKETLKEQLRMNKRNIELYKAPESPKKQDKIPKPLASHLETNSLSHLNKTPSYPFEQFIL</sequence>
<evidence type="ECO:0000313" key="3">
    <source>
        <dbReference type="Proteomes" id="UP000078597"/>
    </source>
</evidence>
<reference evidence="2 4" key="3">
    <citation type="submission" date="2016-06" db="EMBL/GenBank/DDBJ databases">
        <authorList>
            <consortium name="Pathogen Informatics"/>
        </authorList>
    </citation>
    <scope>NUCLEOTIDE SEQUENCE [LARGE SCALE GENOMIC DNA]</scope>
</reference>
<dbReference type="Proteomes" id="UP000219813">
    <property type="component" value="Chromosome 1"/>
</dbReference>
<dbReference type="OrthoDB" id="371246at2759"/>
<dbReference type="KEGG" id="pmal:PMUG01_01026700"/>
<organism evidence="1 3">
    <name type="scientific">Plasmodium malariae</name>
    <dbReference type="NCBI Taxonomy" id="5858"/>
    <lineage>
        <taxon>Eukaryota</taxon>
        <taxon>Sar</taxon>
        <taxon>Alveolata</taxon>
        <taxon>Apicomplexa</taxon>
        <taxon>Aconoidasida</taxon>
        <taxon>Haemosporida</taxon>
        <taxon>Plasmodiidae</taxon>
        <taxon>Plasmodium</taxon>
        <taxon>Plasmodium (Plasmodium)</taxon>
    </lineage>
</organism>
<dbReference type="AlphaFoldDB" id="A0A1A8VRP1"/>
<accession>A0A1A8VRP1</accession>
<reference evidence="3" key="1">
    <citation type="submission" date="2016-05" db="EMBL/GenBank/DDBJ databases">
        <authorList>
            <person name="Naeem Raeece"/>
        </authorList>
    </citation>
    <scope>NUCLEOTIDE SEQUENCE [LARGE SCALE GENOMIC DNA]</scope>
</reference>
<dbReference type="OMA" id="VSYFACK"/>
<dbReference type="RefSeq" id="XP_028860056.1">
    <property type="nucleotide sequence ID" value="XM_029008503.1"/>
</dbReference>
<reference evidence="1" key="2">
    <citation type="submission" date="2016-05" db="EMBL/GenBank/DDBJ databases">
        <authorList>
            <person name="Lavstsen T."/>
            <person name="Jespersen J.S."/>
        </authorList>
    </citation>
    <scope>NUCLEOTIDE SEQUENCE [LARGE SCALE GENOMIC DNA]</scope>
</reference>
<gene>
    <name evidence="2" type="primary">PmUG01_01026700</name>
    <name evidence="1" type="ORF">PMALA_000800</name>
    <name evidence="2" type="ORF">PMUG01_01026700</name>
</gene>